<protein>
    <recommendedName>
        <fullName evidence="2">NigD-like OB domain-containing protein</fullName>
    </recommendedName>
</protein>
<dbReference type="InterPro" id="IPR053994">
    <property type="entry name" value="NigD-like_OB"/>
</dbReference>
<evidence type="ECO:0000313" key="4">
    <source>
        <dbReference type="Proteomes" id="UP001320603"/>
    </source>
</evidence>
<reference evidence="3 4" key="1">
    <citation type="submission" date="2024-02" db="EMBL/GenBank/DDBJ databases">
        <title>Whole genome sequencing of Parabacteroides sp. AD58.</title>
        <authorList>
            <person name="Chaplin A.V."/>
            <person name="Pikina A.P."/>
            <person name="Sokolova S.R."/>
            <person name="Korostin D.O."/>
            <person name="Efimov B.A."/>
        </authorList>
    </citation>
    <scope>NUCLEOTIDE SEQUENCE [LARGE SCALE GENOMIC DNA]</scope>
    <source>
        <strain evidence="3 4">AD58</strain>
    </source>
</reference>
<name>A0ABZ2IQH5_9BACT</name>
<accession>A0ABZ2IQH5</accession>
<keyword evidence="1" id="KW-0732">Signal</keyword>
<dbReference type="Proteomes" id="UP001320603">
    <property type="component" value="Chromosome"/>
</dbReference>
<gene>
    <name evidence="3" type="ORF">NEE14_015770</name>
</gene>
<evidence type="ECO:0000256" key="1">
    <source>
        <dbReference type="SAM" id="SignalP"/>
    </source>
</evidence>
<proteinExistence type="predicted"/>
<feature type="chain" id="PRO_5045742136" description="NigD-like OB domain-containing protein" evidence="1">
    <location>
        <begin position="26"/>
        <end position="262"/>
    </location>
</feature>
<dbReference type="PROSITE" id="PS51257">
    <property type="entry name" value="PROKAR_LIPOPROTEIN"/>
    <property type="match status" value="1"/>
</dbReference>
<dbReference type="Pfam" id="PF22221">
    <property type="entry name" value="NigD_N-like"/>
    <property type="match status" value="1"/>
</dbReference>
<keyword evidence="4" id="KW-1185">Reference proteome</keyword>
<dbReference type="EMBL" id="CP146284">
    <property type="protein sequence ID" value="WWV66401.1"/>
    <property type="molecule type" value="Genomic_DNA"/>
</dbReference>
<evidence type="ECO:0000313" key="3">
    <source>
        <dbReference type="EMBL" id="WWV66401.1"/>
    </source>
</evidence>
<evidence type="ECO:0000259" key="2">
    <source>
        <dbReference type="Pfam" id="PF22221"/>
    </source>
</evidence>
<sequence>MKKLSFLAAALVSAMTLFTSCLGNGGNTADFSATGIVFLNEKAGYMAMVDVGSAYFYIPELTTSGNFDAGNCVAVGVHVDYNTPENTNWGSTGYLTASLTTTPTLIDQYRASFISSEADTTIILANEIPMVSAFQSSMFNNYVRGWLIFPSTVKAGSKQTLTFKMMYPRELEAVEENGKRYYNLYMRAMAEGDDTGASNSSIINAFYLKDVIDRANSIEKAAGNKSYYLRFNFVNELDKDNNKLTWDYEEAQMSVTDDSTSR</sequence>
<feature type="domain" description="NigD-like OB" evidence="2">
    <location>
        <begin position="25"/>
        <end position="102"/>
    </location>
</feature>
<feature type="signal peptide" evidence="1">
    <location>
        <begin position="1"/>
        <end position="25"/>
    </location>
</feature>
<organism evidence="3 4">
    <name type="scientific">Parabacteroides absconsus</name>
    <dbReference type="NCBI Taxonomy" id="2951805"/>
    <lineage>
        <taxon>Bacteria</taxon>
        <taxon>Pseudomonadati</taxon>
        <taxon>Bacteroidota</taxon>
        <taxon>Bacteroidia</taxon>
        <taxon>Bacteroidales</taxon>
        <taxon>Tannerellaceae</taxon>
        <taxon>Parabacteroides</taxon>
    </lineage>
</organism>
<dbReference type="RefSeq" id="WP_251966214.1">
    <property type="nucleotide sequence ID" value="NZ_CP146284.1"/>
</dbReference>